<dbReference type="InterPro" id="IPR036291">
    <property type="entry name" value="NAD(P)-bd_dom_sf"/>
</dbReference>
<dbReference type="Pfam" id="PF00389">
    <property type="entry name" value="2-Hacid_dh"/>
    <property type="match status" value="1"/>
</dbReference>
<dbReference type="InterPro" id="IPR029753">
    <property type="entry name" value="D-isomer_DH_CS"/>
</dbReference>
<keyword evidence="2 4" id="KW-0560">Oxidoreductase</keyword>
<dbReference type="RefSeq" id="WP_185121130.1">
    <property type="nucleotide sequence ID" value="NZ_JACJVQ010000015.1"/>
</dbReference>
<comment type="caution">
    <text evidence="7">The sequence shown here is derived from an EMBL/GenBank/DDBJ whole genome shotgun (WGS) entry which is preliminary data.</text>
</comment>
<evidence type="ECO:0000256" key="3">
    <source>
        <dbReference type="ARBA" id="ARBA00023027"/>
    </source>
</evidence>
<dbReference type="GO" id="GO:0051287">
    <property type="term" value="F:NAD binding"/>
    <property type="evidence" value="ECO:0007669"/>
    <property type="project" value="InterPro"/>
</dbReference>
<protein>
    <submittedName>
        <fullName evidence="7">Phosphoglycerate dehydrogenase</fullName>
    </submittedName>
</protein>
<proteinExistence type="inferred from homology"/>
<dbReference type="PANTHER" id="PTHR42789">
    <property type="entry name" value="D-ISOMER SPECIFIC 2-HYDROXYACID DEHYDROGENASE FAMILY PROTEIN (AFU_ORTHOLOGUE AFUA_6G10090)"/>
    <property type="match status" value="1"/>
</dbReference>
<dbReference type="PROSITE" id="PS00671">
    <property type="entry name" value="D_2_HYDROXYACID_DH_3"/>
    <property type="match status" value="1"/>
</dbReference>
<dbReference type="GO" id="GO:0016616">
    <property type="term" value="F:oxidoreductase activity, acting on the CH-OH group of donors, NAD or NADP as acceptor"/>
    <property type="evidence" value="ECO:0007669"/>
    <property type="project" value="InterPro"/>
</dbReference>
<name>A0A841T047_9BACL</name>
<dbReference type="EMBL" id="JACJVQ010000015">
    <property type="protein sequence ID" value="MBB6635895.1"/>
    <property type="molecule type" value="Genomic_DNA"/>
</dbReference>
<dbReference type="InterPro" id="IPR006139">
    <property type="entry name" value="D-isomer_2_OHA_DH_cat_dom"/>
</dbReference>
<evidence type="ECO:0000313" key="7">
    <source>
        <dbReference type="EMBL" id="MBB6635895.1"/>
    </source>
</evidence>
<dbReference type="Gene3D" id="3.40.50.720">
    <property type="entry name" value="NAD(P)-binding Rossmann-like Domain"/>
    <property type="match status" value="2"/>
</dbReference>
<keyword evidence="3" id="KW-0520">NAD</keyword>
<dbReference type="Proteomes" id="UP000535838">
    <property type="component" value="Unassembled WGS sequence"/>
</dbReference>
<dbReference type="Pfam" id="PF02826">
    <property type="entry name" value="2-Hacid_dh_C"/>
    <property type="match status" value="1"/>
</dbReference>
<feature type="domain" description="D-isomer specific 2-hydroxyacid dehydrogenase NAD-binding" evidence="6">
    <location>
        <begin position="113"/>
        <end position="286"/>
    </location>
</feature>
<reference evidence="7 8" key="1">
    <citation type="submission" date="2020-08" db="EMBL/GenBank/DDBJ databases">
        <title>Cohnella phylogeny.</title>
        <authorList>
            <person name="Dunlap C."/>
        </authorList>
    </citation>
    <scope>NUCLEOTIDE SEQUENCE [LARGE SCALE GENOMIC DNA]</scope>
    <source>
        <strain evidence="7 8">DSM 25241</strain>
    </source>
</reference>
<evidence type="ECO:0000256" key="1">
    <source>
        <dbReference type="ARBA" id="ARBA00005854"/>
    </source>
</evidence>
<keyword evidence="8" id="KW-1185">Reference proteome</keyword>
<dbReference type="SUPFAM" id="SSF52283">
    <property type="entry name" value="Formate/glycerate dehydrogenase catalytic domain-like"/>
    <property type="match status" value="1"/>
</dbReference>
<dbReference type="InterPro" id="IPR050857">
    <property type="entry name" value="D-2-hydroxyacid_DH"/>
</dbReference>
<evidence type="ECO:0000256" key="4">
    <source>
        <dbReference type="RuleBase" id="RU003719"/>
    </source>
</evidence>
<dbReference type="PANTHER" id="PTHR42789:SF1">
    <property type="entry name" value="D-ISOMER SPECIFIC 2-HYDROXYACID DEHYDROGENASE FAMILY PROTEIN (AFU_ORTHOLOGUE AFUA_6G10090)"/>
    <property type="match status" value="1"/>
</dbReference>
<dbReference type="SUPFAM" id="SSF51735">
    <property type="entry name" value="NAD(P)-binding Rossmann-fold domains"/>
    <property type="match status" value="1"/>
</dbReference>
<gene>
    <name evidence="7" type="ORF">H7B67_17375</name>
</gene>
<evidence type="ECO:0000256" key="2">
    <source>
        <dbReference type="ARBA" id="ARBA00023002"/>
    </source>
</evidence>
<dbReference type="PROSITE" id="PS00670">
    <property type="entry name" value="D_2_HYDROXYACID_DH_2"/>
    <property type="match status" value="1"/>
</dbReference>
<dbReference type="InterPro" id="IPR006140">
    <property type="entry name" value="D-isomer_DH_NAD-bd"/>
</dbReference>
<evidence type="ECO:0000259" key="5">
    <source>
        <dbReference type="Pfam" id="PF00389"/>
    </source>
</evidence>
<sequence>MGLNVLVTPRSFAAHSSEPLDLLSDGGLTVLRNPHGRIMAKEEMIAHIAEADAVIVGVDPLDREVLEKAPRLKVIAKYGVGTDNIDMRFAQERGIKVTTTAGANTEAVADYAFALMLAAARRVLPIDKACREGDWTKRTAVDVNGRTLGLIGLGQIGKAVVRRAQGFGMRVLAYDAVRDEAFASAAGVRYAESVDDLLREADFVSLHVPLTEETRHMIGERELRLMKPTAVLINTARGGLVEENALCEALKNGTIWGAGIDVFEKEPPDNPELLSLDRLVIGSHCAASTVQAVDKMGVMASKQVLNHLQQLNGVETE</sequence>
<comment type="similarity">
    <text evidence="1 4">Belongs to the D-isomer specific 2-hydroxyacid dehydrogenase family.</text>
</comment>
<organism evidence="7 8">
    <name type="scientific">Cohnella thailandensis</name>
    <dbReference type="NCBI Taxonomy" id="557557"/>
    <lineage>
        <taxon>Bacteria</taxon>
        <taxon>Bacillati</taxon>
        <taxon>Bacillota</taxon>
        <taxon>Bacilli</taxon>
        <taxon>Bacillales</taxon>
        <taxon>Paenibacillaceae</taxon>
        <taxon>Cohnella</taxon>
    </lineage>
</organism>
<dbReference type="AlphaFoldDB" id="A0A841T047"/>
<evidence type="ECO:0000313" key="8">
    <source>
        <dbReference type="Proteomes" id="UP000535838"/>
    </source>
</evidence>
<dbReference type="FunFam" id="3.40.50.720:FF:000203">
    <property type="entry name" value="D-3-phosphoglycerate dehydrogenase (SerA)"/>
    <property type="match status" value="1"/>
</dbReference>
<feature type="domain" description="D-isomer specific 2-hydroxyacid dehydrogenase catalytic" evidence="5">
    <location>
        <begin position="39"/>
        <end position="310"/>
    </location>
</feature>
<accession>A0A841T047</accession>
<evidence type="ECO:0000259" key="6">
    <source>
        <dbReference type="Pfam" id="PF02826"/>
    </source>
</evidence>
<dbReference type="CDD" id="cd12172">
    <property type="entry name" value="PGDH_like_2"/>
    <property type="match status" value="1"/>
</dbReference>